<reference evidence="2" key="1">
    <citation type="submission" date="2020-03" db="EMBL/GenBank/DDBJ databases">
        <title>Genome of Pelagibius litoralis DSM 21314T.</title>
        <authorList>
            <person name="Wang G."/>
        </authorList>
    </citation>
    <scope>NUCLEOTIDE SEQUENCE</scope>
    <source>
        <strain evidence="2">DSM 21314</strain>
    </source>
</reference>
<feature type="region of interest" description="Disordered" evidence="1">
    <location>
        <begin position="25"/>
        <end position="83"/>
    </location>
</feature>
<dbReference type="AlphaFoldDB" id="A0A967CBL0"/>
<dbReference type="RefSeq" id="WP_167222424.1">
    <property type="nucleotide sequence ID" value="NZ_JAAQPH010000004.1"/>
</dbReference>
<evidence type="ECO:0000256" key="1">
    <source>
        <dbReference type="SAM" id="MobiDB-lite"/>
    </source>
</evidence>
<dbReference type="Proteomes" id="UP000761264">
    <property type="component" value="Unassembled WGS sequence"/>
</dbReference>
<accession>A0A967CBL0</accession>
<evidence type="ECO:0000313" key="2">
    <source>
        <dbReference type="EMBL" id="NIA68428.1"/>
    </source>
</evidence>
<keyword evidence="3" id="KW-1185">Reference proteome</keyword>
<feature type="compositionally biased region" description="Basic and acidic residues" evidence="1">
    <location>
        <begin position="64"/>
        <end position="83"/>
    </location>
</feature>
<sequence>MMASRNNRSLALVVVMTALLIGLGACGKKGSPKPPEAEKSAYTYPQAYPAPGTVGPPPEGADPYEDRGPTSIFRDSRTKTTTY</sequence>
<dbReference type="EMBL" id="JAAQPH010000004">
    <property type="protein sequence ID" value="NIA68428.1"/>
    <property type="molecule type" value="Genomic_DNA"/>
</dbReference>
<gene>
    <name evidence="2" type="ORF">HBA54_07465</name>
</gene>
<protein>
    <submittedName>
        <fullName evidence="2">Uncharacterized protein</fullName>
    </submittedName>
</protein>
<name>A0A967CBL0_9PROT</name>
<proteinExistence type="predicted"/>
<comment type="caution">
    <text evidence="2">The sequence shown here is derived from an EMBL/GenBank/DDBJ whole genome shotgun (WGS) entry which is preliminary data.</text>
</comment>
<dbReference type="PROSITE" id="PS51257">
    <property type="entry name" value="PROKAR_LIPOPROTEIN"/>
    <property type="match status" value="1"/>
</dbReference>
<organism evidence="2 3">
    <name type="scientific">Pelagibius litoralis</name>
    <dbReference type="NCBI Taxonomy" id="374515"/>
    <lineage>
        <taxon>Bacteria</taxon>
        <taxon>Pseudomonadati</taxon>
        <taxon>Pseudomonadota</taxon>
        <taxon>Alphaproteobacteria</taxon>
        <taxon>Rhodospirillales</taxon>
        <taxon>Rhodovibrionaceae</taxon>
        <taxon>Pelagibius</taxon>
    </lineage>
</organism>
<evidence type="ECO:0000313" key="3">
    <source>
        <dbReference type="Proteomes" id="UP000761264"/>
    </source>
</evidence>